<comment type="caution">
    <text evidence="3">The sequence shown here is derived from an EMBL/GenBank/DDBJ whole genome shotgun (WGS) entry which is preliminary data.</text>
</comment>
<dbReference type="RefSeq" id="WP_095277486.1">
    <property type="nucleotide sequence ID" value="NZ_CP047655.1"/>
</dbReference>
<reference evidence="3 4" key="1">
    <citation type="submission" date="2017-08" db="EMBL/GenBank/DDBJ databases">
        <authorList>
            <person name="de Groot N.N."/>
        </authorList>
    </citation>
    <scope>NUCLEOTIDE SEQUENCE [LARGE SCALE GENOMIC DNA]</scope>
    <source>
        <strain evidence="3 4">NBT06-6</strain>
    </source>
</reference>
<keyword evidence="1" id="KW-0863">Zinc-finger</keyword>
<evidence type="ECO:0000259" key="2">
    <source>
        <dbReference type="PROSITE" id="PS50966"/>
    </source>
</evidence>
<evidence type="ECO:0000256" key="1">
    <source>
        <dbReference type="PROSITE-ProRule" id="PRU00325"/>
    </source>
</evidence>
<protein>
    <recommendedName>
        <fullName evidence="2">SWIM-type domain-containing protein</fullName>
    </recommendedName>
</protein>
<evidence type="ECO:0000313" key="4">
    <source>
        <dbReference type="Proteomes" id="UP000215771"/>
    </source>
</evidence>
<dbReference type="GO" id="GO:0008270">
    <property type="term" value="F:zinc ion binding"/>
    <property type="evidence" value="ECO:0007669"/>
    <property type="project" value="UniProtKB-KW"/>
</dbReference>
<organism evidence="3 4">
    <name type="scientific">Corynebacterium hadale</name>
    <dbReference type="NCBI Taxonomy" id="2026255"/>
    <lineage>
        <taxon>Bacteria</taxon>
        <taxon>Bacillati</taxon>
        <taxon>Actinomycetota</taxon>
        <taxon>Actinomycetes</taxon>
        <taxon>Mycobacteriales</taxon>
        <taxon>Corynebacteriaceae</taxon>
        <taxon>Corynebacterium</taxon>
    </lineage>
</organism>
<dbReference type="Proteomes" id="UP000215771">
    <property type="component" value="Unassembled WGS sequence"/>
</dbReference>
<proteinExistence type="predicted"/>
<name>A0A269PCT4_9CORY</name>
<dbReference type="InterPro" id="IPR007527">
    <property type="entry name" value="Znf_SWIM"/>
</dbReference>
<evidence type="ECO:0000313" key="3">
    <source>
        <dbReference type="EMBL" id="PAJ69694.1"/>
    </source>
</evidence>
<keyword evidence="1" id="KW-0479">Metal-binding</keyword>
<sequence>MHYTYTRPSAMTDQGLELATSGGTRFHADEPHFFSGFVENPHIVARGVLTVADYAAKRFYTPVNTAAVAALDPVVTSTPEGLRFESFSGCCSAYARLDVTDLDAQSHQSGVTNVDINTPLREALATVTPGSPLHLTIADDALHVTTMDNALEEKKVNLPLRWVKGLAESQRLSSTMTLQQELTGPEATKFIASLPGTSTPKSVQWVTRALRGFRLASRPSKGAVCLPGPERLKPLVPLLPYVTKLSAYSTKSDGSSQPRSSAWVVGLPGARFTVVLSPMKTRGFSGEGSLLMSLSSRHAADDADLISAVLAFDPHIDISHLAAETGLTPDRIEDALQVLASTGQVGYDLSLGAYFHRPLPLDPNVVGKLYTRLSHAEELLAGNAVTPLDGHNDEFAVCSGPNTYTVRLDDDASTFACTCFWFAKHKDSRGPCKHVLAARAFRDSARE</sequence>
<dbReference type="EMBL" id="NQMQ01000013">
    <property type="protein sequence ID" value="PAJ69694.1"/>
    <property type="molecule type" value="Genomic_DNA"/>
</dbReference>
<feature type="domain" description="SWIM-type" evidence="2">
    <location>
        <begin position="404"/>
        <end position="443"/>
    </location>
</feature>
<dbReference type="AlphaFoldDB" id="A0A269PCT4"/>
<accession>A0A269PCT4</accession>
<dbReference type="PROSITE" id="PS50966">
    <property type="entry name" value="ZF_SWIM"/>
    <property type="match status" value="1"/>
</dbReference>
<gene>
    <name evidence="3" type="ORF">CIG21_07210</name>
</gene>
<keyword evidence="1" id="KW-0862">Zinc</keyword>
<dbReference type="Pfam" id="PF04434">
    <property type="entry name" value="SWIM"/>
    <property type="match status" value="1"/>
</dbReference>